<keyword evidence="2" id="KW-1185">Reference proteome</keyword>
<evidence type="ECO:0000313" key="1">
    <source>
        <dbReference type="EMBL" id="MBC2600788.1"/>
    </source>
</evidence>
<comment type="caution">
    <text evidence="1">The sequence shown here is derived from an EMBL/GenBank/DDBJ whole genome shotgun (WGS) entry which is preliminary data.</text>
</comment>
<dbReference type="EMBL" id="JACHVA010000036">
    <property type="protein sequence ID" value="MBC2600788.1"/>
    <property type="molecule type" value="Genomic_DNA"/>
</dbReference>
<dbReference type="RefSeq" id="WP_185691526.1">
    <property type="nucleotide sequence ID" value="NZ_JACHVA010000036.1"/>
</dbReference>
<organism evidence="1 2">
    <name type="scientific">Puniceicoccus vermicola</name>
    <dbReference type="NCBI Taxonomy" id="388746"/>
    <lineage>
        <taxon>Bacteria</taxon>
        <taxon>Pseudomonadati</taxon>
        <taxon>Verrucomicrobiota</taxon>
        <taxon>Opitutia</taxon>
        <taxon>Puniceicoccales</taxon>
        <taxon>Puniceicoccaceae</taxon>
        <taxon>Puniceicoccus</taxon>
    </lineage>
</organism>
<name>A0A7X1AVJ7_9BACT</name>
<evidence type="ECO:0000313" key="2">
    <source>
        <dbReference type="Proteomes" id="UP000525652"/>
    </source>
</evidence>
<gene>
    <name evidence="1" type="ORF">H5P30_03220</name>
</gene>
<dbReference type="AlphaFoldDB" id="A0A7X1AVJ7"/>
<reference evidence="1 2" key="1">
    <citation type="submission" date="2020-07" db="EMBL/GenBank/DDBJ databases">
        <authorList>
            <person name="Feng X."/>
        </authorList>
    </citation>
    <scope>NUCLEOTIDE SEQUENCE [LARGE SCALE GENOMIC DNA]</scope>
    <source>
        <strain evidence="1 2">JCM14086</strain>
    </source>
</reference>
<sequence>MSTKSSTGCQPVSSPLAINNGKLRFDVGATVNPGGDGIIIFVGIAPPPPLQF</sequence>
<dbReference type="Proteomes" id="UP000525652">
    <property type="component" value="Unassembled WGS sequence"/>
</dbReference>
<accession>A0A7X1AVJ7</accession>
<proteinExistence type="predicted"/>
<protein>
    <submittedName>
        <fullName evidence="1">Uncharacterized protein</fullName>
    </submittedName>
</protein>